<dbReference type="InterPro" id="IPR011251">
    <property type="entry name" value="Luciferase-like_dom"/>
</dbReference>
<evidence type="ECO:0000259" key="6">
    <source>
        <dbReference type="Pfam" id="PF00296"/>
    </source>
</evidence>
<organism evidence="7 8">
    <name type="scientific">Pseudonocardia sediminis</name>
    <dbReference type="NCBI Taxonomy" id="1397368"/>
    <lineage>
        <taxon>Bacteria</taxon>
        <taxon>Bacillati</taxon>
        <taxon>Actinomycetota</taxon>
        <taxon>Actinomycetes</taxon>
        <taxon>Pseudonocardiales</taxon>
        <taxon>Pseudonocardiaceae</taxon>
        <taxon>Pseudonocardia</taxon>
    </lineage>
</organism>
<comment type="caution">
    <text evidence="7">The sequence shown here is derived from an EMBL/GenBank/DDBJ whole genome shotgun (WGS) entry which is preliminary data.</text>
</comment>
<dbReference type="InterPro" id="IPR036661">
    <property type="entry name" value="Luciferase-like_sf"/>
</dbReference>
<dbReference type="AlphaFoldDB" id="A0A4V2FR45"/>
<dbReference type="EMBL" id="SHKL01000001">
    <property type="protein sequence ID" value="RZT87200.1"/>
    <property type="molecule type" value="Genomic_DNA"/>
</dbReference>
<dbReference type="NCBIfam" id="TIGR03619">
    <property type="entry name" value="F420_Rv2161c"/>
    <property type="match status" value="1"/>
</dbReference>
<dbReference type="Pfam" id="PF00296">
    <property type="entry name" value="Bac_luciferase"/>
    <property type="match status" value="1"/>
</dbReference>
<dbReference type="InterPro" id="IPR050172">
    <property type="entry name" value="SsuD_RutA_monooxygenase"/>
</dbReference>
<evidence type="ECO:0000256" key="4">
    <source>
        <dbReference type="ARBA" id="ARBA00023033"/>
    </source>
</evidence>
<dbReference type="GO" id="GO:0008726">
    <property type="term" value="F:alkanesulfonate monooxygenase activity"/>
    <property type="evidence" value="ECO:0007669"/>
    <property type="project" value="TreeGrafter"/>
</dbReference>
<accession>A0A4V2FR45</accession>
<evidence type="ECO:0000256" key="1">
    <source>
        <dbReference type="ARBA" id="ARBA00022630"/>
    </source>
</evidence>
<keyword evidence="4" id="KW-0503">Monooxygenase</keyword>
<dbReference type="PANTHER" id="PTHR42847:SF4">
    <property type="entry name" value="ALKANESULFONATE MONOOXYGENASE-RELATED"/>
    <property type="match status" value="1"/>
</dbReference>
<keyword evidence="8" id="KW-1185">Reference proteome</keyword>
<dbReference type="InterPro" id="IPR019921">
    <property type="entry name" value="Lucif-like_OxRdtase_Rv2161c"/>
</dbReference>
<keyword evidence="2" id="KW-0288">FMN</keyword>
<evidence type="ECO:0000256" key="2">
    <source>
        <dbReference type="ARBA" id="ARBA00022643"/>
    </source>
</evidence>
<feature type="compositionally biased region" description="Basic and acidic residues" evidence="5">
    <location>
        <begin position="303"/>
        <end position="313"/>
    </location>
</feature>
<feature type="domain" description="Luciferase-like" evidence="6">
    <location>
        <begin position="25"/>
        <end position="247"/>
    </location>
</feature>
<protein>
    <submittedName>
        <fullName evidence="7">Putative F420-dependent oxidoreductase</fullName>
    </submittedName>
</protein>
<gene>
    <name evidence="7" type="ORF">EV383_4110</name>
</gene>
<dbReference type="Proteomes" id="UP000291591">
    <property type="component" value="Unassembled WGS sequence"/>
</dbReference>
<reference evidence="7 8" key="1">
    <citation type="submission" date="2019-02" db="EMBL/GenBank/DDBJ databases">
        <title>Sequencing the genomes of 1000 actinobacteria strains.</title>
        <authorList>
            <person name="Klenk H.-P."/>
        </authorList>
    </citation>
    <scope>NUCLEOTIDE SEQUENCE [LARGE SCALE GENOMIC DNA]</scope>
    <source>
        <strain evidence="7 8">DSM 45779</strain>
    </source>
</reference>
<evidence type="ECO:0000313" key="7">
    <source>
        <dbReference type="EMBL" id="RZT87200.1"/>
    </source>
</evidence>
<evidence type="ECO:0000313" key="8">
    <source>
        <dbReference type="Proteomes" id="UP000291591"/>
    </source>
</evidence>
<name>A0A4V2FR45_PSEST</name>
<feature type="region of interest" description="Disordered" evidence="5">
    <location>
        <begin position="303"/>
        <end position="324"/>
    </location>
</feature>
<keyword evidence="1" id="KW-0285">Flavoprotein</keyword>
<dbReference type="GO" id="GO:0046306">
    <property type="term" value="P:alkanesulfonate catabolic process"/>
    <property type="evidence" value="ECO:0007669"/>
    <property type="project" value="TreeGrafter"/>
</dbReference>
<dbReference type="PANTHER" id="PTHR42847">
    <property type="entry name" value="ALKANESULFONATE MONOOXYGENASE"/>
    <property type="match status" value="1"/>
</dbReference>
<sequence length="324" mass="33968">MQVSDAGFGVMLPSFDPFRNGPPPLLAGAALAEELGFDSGWVGDHLSFHPPVLDAIGALSGAAGATTRLLLGTGVLLLPMRHPVWTAKQLATVDALAPGRLCVGVGVGGENPQEWEAAGVPVAGRGRRLDESLEILLPLLRGDSVDHPGPLLPTRSPVLEPVPATPPPLVVGGRSDAALRRAARVGDGWMGVWMSADRAARVRERLGELAAEHGRPVPTMLMMVFVHVTEPGGDAGAARDEAAAFVRGQYGLPYEALERWALVGGEEQVAEGLDALAASGVEGFVLVPAAADPLEQYRRLAGVHEKVRPRERPAAGGNQKENVR</sequence>
<evidence type="ECO:0000256" key="3">
    <source>
        <dbReference type="ARBA" id="ARBA00023002"/>
    </source>
</evidence>
<dbReference type="RefSeq" id="WP_165438416.1">
    <property type="nucleotide sequence ID" value="NZ_SHKL01000001.1"/>
</dbReference>
<evidence type="ECO:0000256" key="5">
    <source>
        <dbReference type="SAM" id="MobiDB-lite"/>
    </source>
</evidence>
<dbReference type="Gene3D" id="3.20.20.30">
    <property type="entry name" value="Luciferase-like domain"/>
    <property type="match status" value="1"/>
</dbReference>
<keyword evidence="3" id="KW-0560">Oxidoreductase</keyword>
<proteinExistence type="predicted"/>
<dbReference type="SUPFAM" id="SSF51679">
    <property type="entry name" value="Bacterial luciferase-like"/>
    <property type="match status" value="1"/>
</dbReference>